<dbReference type="Proteomes" id="UP000541444">
    <property type="component" value="Unassembled WGS sequence"/>
</dbReference>
<evidence type="ECO:0000313" key="2">
    <source>
        <dbReference type="EMBL" id="KAF6143411.1"/>
    </source>
</evidence>
<dbReference type="EMBL" id="JACGCM010002205">
    <property type="protein sequence ID" value="KAF6143411.1"/>
    <property type="molecule type" value="Genomic_DNA"/>
</dbReference>
<feature type="transmembrane region" description="Helical" evidence="1">
    <location>
        <begin position="126"/>
        <end position="151"/>
    </location>
</feature>
<comment type="caution">
    <text evidence="2">The sequence shown here is derived from an EMBL/GenBank/DDBJ whole genome shotgun (WGS) entry which is preliminary data.</text>
</comment>
<evidence type="ECO:0000256" key="1">
    <source>
        <dbReference type="SAM" id="Phobius"/>
    </source>
</evidence>
<evidence type="ECO:0000313" key="3">
    <source>
        <dbReference type="Proteomes" id="UP000541444"/>
    </source>
</evidence>
<protein>
    <submittedName>
        <fullName evidence="2">Uncharacterized protein</fullName>
    </submittedName>
</protein>
<dbReference type="AlphaFoldDB" id="A0A7J7LL64"/>
<accession>A0A7J7LL64</accession>
<keyword evidence="1" id="KW-0812">Transmembrane</keyword>
<dbReference type="PANTHER" id="PTHR31801:SF1">
    <property type="entry name" value="SPHINGOMYELIN PHOSPHODIESTERASE"/>
    <property type="match status" value="1"/>
</dbReference>
<name>A0A7J7LL64_9MAGN</name>
<keyword evidence="3" id="KW-1185">Reference proteome</keyword>
<feature type="transmembrane region" description="Helical" evidence="1">
    <location>
        <begin position="214"/>
        <end position="232"/>
    </location>
</feature>
<organism evidence="2 3">
    <name type="scientific">Kingdonia uniflora</name>
    <dbReference type="NCBI Taxonomy" id="39325"/>
    <lineage>
        <taxon>Eukaryota</taxon>
        <taxon>Viridiplantae</taxon>
        <taxon>Streptophyta</taxon>
        <taxon>Embryophyta</taxon>
        <taxon>Tracheophyta</taxon>
        <taxon>Spermatophyta</taxon>
        <taxon>Magnoliopsida</taxon>
        <taxon>Ranunculales</taxon>
        <taxon>Circaeasteraceae</taxon>
        <taxon>Kingdonia</taxon>
    </lineage>
</organism>
<keyword evidence="1" id="KW-0472">Membrane</keyword>
<keyword evidence="1" id="KW-1133">Transmembrane helix</keyword>
<proteinExistence type="predicted"/>
<sequence length="253" mass="29531">MRLLYAYLHNFVPKYGSEVAHQPYRSLLLHYSSRYDGSGLVLVQMEFMVNTFVNFWLDDNDFSPLSVNVCQSFGVVFLFRALLEGLMELNMVRILGGGFGSTELSVSGMGSFTYWNSLIQRLLYRFIVRTFLLCSMGISIKNAYQLFGIWISYMEPWKMSLQDFSDLDALIHRPNENLRIQKTQSPSDRDSPKDSCELAYAYTSSWEVYVLSNYLYYSSLVMYFLRFAHKFLHTNMETIIQMVWKVCPTYDPS</sequence>
<dbReference type="PANTHER" id="PTHR31801">
    <property type="entry name" value="ALTERED INHERITANCE OF MITOCHONDRIA PROTEIN 24, MITOCHONDRIAL"/>
    <property type="match status" value="1"/>
</dbReference>
<reference evidence="2 3" key="1">
    <citation type="journal article" date="2020" name="IScience">
        <title>Genome Sequencing of the Endangered Kingdonia uniflora (Circaeasteraceae, Ranunculales) Reveals Potential Mechanisms of Evolutionary Specialization.</title>
        <authorList>
            <person name="Sun Y."/>
            <person name="Deng T."/>
            <person name="Zhang A."/>
            <person name="Moore M.J."/>
            <person name="Landis J.B."/>
            <person name="Lin N."/>
            <person name="Zhang H."/>
            <person name="Zhang X."/>
            <person name="Huang J."/>
            <person name="Zhang X."/>
            <person name="Sun H."/>
            <person name="Wang H."/>
        </authorList>
    </citation>
    <scope>NUCLEOTIDE SEQUENCE [LARGE SCALE GENOMIC DNA]</scope>
    <source>
        <strain evidence="2">TB1705</strain>
        <tissue evidence="2">Leaf</tissue>
    </source>
</reference>
<dbReference type="OrthoDB" id="10251508at2759"/>
<gene>
    <name evidence="2" type="ORF">GIB67_029580</name>
</gene>